<dbReference type="HOGENOM" id="CLU_051469_1_0_9"/>
<dbReference type="InterPro" id="IPR014226">
    <property type="entry name" value="Spore_IM_YlbJ"/>
</dbReference>
<feature type="transmembrane region" description="Helical" evidence="1">
    <location>
        <begin position="154"/>
        <end position="175"/>
    </location>
</feature>
<evidence type="ECO:0000256" key="1">
    <source>
        <dbReference type="SAM" id="Phobius"/>
    </source>
</evidence>
<accession>Q5WFE9</accession>
<dbReference type="Pfam" id="PF07670">
    <property type="entry name" value="Gate"/>
    <property type="match status" value="2"/>
</dbReference>
<proteinExistence type="predicted"/>
<sequence length="434" mass="47312">MFQSYGLNQTVMRIFKRTGIGYEKGGRPFMKEAHFASLVKTGFLAGAAIVLACALMLFPKEALDASTRGLEMWWHVVFPSLLPFFIVSELLIGFGVVSFIGVLLEPLMRPLFSVPGIGGFVWAMGLASGNPAGAKLAVRMRQQKKVTRIEGERLAAFTNSSNPLFIFGAIAVGFFHDAALGMVLAIAHYGGNVLVGLSMRFYGVSETDERSRSKKGLQLTDAFLLLHEERLKDGRTLGKLLGDAVRSSIQTLLLIGGFIILFSVLNQMLSLLGVLSLVAFAVQQLFSLVGLPPELAKPFLAGLFEITIGAEQISSTDGVSIWFQLIVVSFILGFGGFSVQAQVASILTESDLRFRPFFFARFLHGVFAALLAALLFQPLYKPNAHETGSFGANAPALFGERIWEWLAAYGGMITLCALLYFIFANARVLLRETD</sequence>
<dbReference type="Proteomes" id="UP000001168">
    <property type="component" value="Chromosome"/>
</dbReference>
<feature type="transmembrane region" description="Helical" evidence="1">
    <location>
        <begin position="110"/>
        <end position="133"/>
    </location>
</feature>
<reference evidence="3 4" key="3">
    <citation type="journal article" date="1997" name="Protein Eng.">
        <title>High-resolution crystal structure of M-protease: phylogeny aided analysis of the high-alkaline adaptation mechanism.</title>
        <authorList>
            <person name="Shirai T."/>
            <person name="Suzuki A."/>
            <person name="Yamane T."/>
            <person name="Ashida T."/>
            <person name="Kobayashi T."/>
            <person name="Ito S."/>
        </authorList>
    </citation>
    <scope>NUCLEOTIDE SEQUENCE [LARGE SCALE GENOMIC DNA]</scope>
    <source>
        <strain evidence="3 4">KSM-K16</strain>
    </source>
</reference>
<evidence type="ECO:0000313" key="4">
    <source>
        <dbReference type="Proteomes" id="UP000001168"/>
    </source>
</evidence>
<dbReference type="NCBIfam" id="TIGR02871">
    <property type="entry name" value="spore_ylbJ"/>
    <property type="match status" value="1"/>
</dbReference>
<keyword evidence="1" id="KW-1133">Transmembrane helix</keyword>
<feature type="transmembrane region" description="Helical" evidence="1">
    <location>
        <begin position="406"/>
        <end position="430"/>
    </location>
</feature>
<feature type="transmembrane region" description="Helical" evidence="1">
    <location>
        <begin position="80"/>
        <end position="104"/>
    </location>
</feature>
<feature type="transmembrane region" description="Helical" evidence="1">
    <location>
        <begin position="252"/>
        <end position="282"/>
    </location>
</feature>
<protein>
    <recommendedName>
        <fullName evidence="2">Nucleoside transporter/FeoB GTPase Gate domain-containing protein</fullName>
    </recommendedName>
</protein>
<dbReference type="eggNOG" id="COG3314">
    <property type="taxonomic scope" value="Bacteria"/>
</dbReference>
<feature type="transmembrane region" description="Helical" evidence="1">
    <location>
        <begin position="321"/>
        <end position="347"/>
    </location>
</feature>
<reference evidence="3 4" key="1">
    <citation type="journal article" date="1994" name="J. Ferment. Bioeng.">
        <title>Molecular cloning and nucleotide sequence of the gene for an alkaline protease from the alkalophilic Bacillus sp. KSM-K16.</title>
        <authorList>
            <person name="Hakamada Y."/>
            <person name="Kobayashi T."/>
            <person name="Hitomi J."/>
            <person name="Kawai S."/>
            <person name="Ito S."/>
        </authorList>
    </citation>
    <scope>NUCLEOTIDE SEQUENCE [LARGE SCALE GENOMIC DNA]</scope>
    <source>
        <strain evidence="3 4">KSM-K16</strain>
    </source>
</reference>
<dbReference type="KEGG" id="bcl:ABC2376"/>
<reference evidence="4" key="4">
    <citation type="submission" date="2003-10" db="EMBL/GenBank/DDBJ databases">
        <title>The complete genome sequence of the alkaliphilic Bacillus clausii KSM-K16.</title>
        <authorList>
            <person name="Takaki Y."/>
            <person name="Kageyama Y."/>
            <person name="Shimamura S."/>
            <person name="Suzuki H."/>
            <person name="Nishi S."/>
            <person name="Hatada Y."/>
            <person name="Kawai S."/>
            <person name="Ito S."/>
            <person name="Horikoshi K."/>
        </authorList>
    </citation>
    <scope>NUCLEOTIDE SEQUENCE [LARGE SCALE GENOMIC DNA]</scope>
    <source>
        <strain evidence="4">KSM-K16</strain>
    </source>
</reference>
<keyword evidence="1" id="KW-0812">Transmembrane</keyword>
<dbReference type="InterPro" id="IPR011642">
    <property type="entry name" value="Gate_dom"/>
</dbReference>
<name>Q5WFE9_SHOC1</name>
<keyword evidence="1" id="KW-0472">Membrane</keyword>
<reference evidence="3 4" key="2">
    <citation type="journal article" date="1995" name="Appl. Microbiol. Biotechnol.">
        <title>Purification and properties of an alkaline protease from alkalophilic Bacillus sp. KSM-K16.</title>
        <authorList>
            <person name="Kobayashi T."/>
            <person name="Hakamada Y."/>
            <person name="Adachi S."/>
            <person name="Hitomi J."/>
            <person name="Yoshimatsu T."/>
            <person name="Koike K."/>
            <person name="Kawai S."/>
            <person name="Ito S."/>
        </authorList>
    </citation>
    <scope>NUCLEOTIDE SEQUENCE [LARGE SCALE GENOMIC DNA]</scope>
    <source>
        <strain evidence="3 4">KSM-K16</strain>
    </source>
</reference>
<feature type="transmembrane region" description="Helical" evidence="1">
    <location>
        <begin position="38"/>
        <end position="59"/>
    </location>
</feature>
<feature type="domain" description="Nucleoside transporter/FeoB GTPase Gate" evidence="2">
    <location>
        <begin position="253"/>
        <end position="346"/>
    </location>
</feature>
<evidence type="ECO:0000313" key="3">
    <source>
        <dbReference type="EMBL" id="BAD64911.1"/>
    </source>
</evidence>
<keyword evidence="4" id="KW-1185">Reference proteome</keyword>
<gene>
    <name evidence="3" type="ordered locus">ABC2376</name>
</gene>
<feature type="domain" description="Nucleoside transporter/FeoB GTPase Gate" evidence="2">
    <location>
        <begin position="76"/>
        <end position="167"/>
    </location>
</feature>
<feature type="transmembrane region" description="Helical" evidence="1">
    <location>
        <begin position="359"/>
        <end position="380"/>
    </location>
</feature>
<dbReference type="EMBL" id="AP006627">
    <property type="protein sequence ID" value="BAD64911.1"/>
    <property type="molecule type" value="Genomic_DNA"/>
</dbReference>
<dbReference type="STRING" id="66692.ABC2376"/>
<evidence type="ECO:0000259" key="2">
    <source>
        <dbReference type="Pfam" id="PF07670"/>
    </source>
</evidence>
<organism evidence="3 4">
    <name type="scientific">Shouchella clausii (strain KSM-K16)</name>
    <name type="common">Alkalihalobacillus clausii</name>
    <dbReference type="NCBI Taxonomy" id="66692"/>
    <lineage>
        <taxon>Bacteria</taxon>
        <taxon>Bacillati</taxon>
        <taxon>Bacillota</taxon>
        <taxon>Bacilli</taxon>
        <taxon>Bacillales</taxon>
        <taxon>Bacillaceae</taxon>
        <taxon>Shouchella</taxon>
    </lineage>
</organism>
<dbReference type="AlphaFoldDB" id="Q5WFE9"/>
<reference evidence="3 4" key="5">
    <citation type="journal article" date="2007" name="Extremophiles">
        <title>Intragenomic diversity of the V1 regions of 16S rRNA genes in high-alkaline protease-producing Bacillus clausii spp.</title>
        <authorList>
            <person name="Kageyama Y."/>
            <person name="Takaki Y."/>
            <person name="Shimamura S."/>
            <person name="Nishi S."/>
            <person name="Nogi Y."/>
            <person name="Uchimura K."/>
            <person name="Kobayashi T."/>
            <person name="Hitomi J."/>
            <person name="Ozaki K."/>
            <person name="Kawai S."/>
            <person name="Ito S."/>
            <person name="Horikoshi K."/>
        </authorList>
    </citation>
    <scope>NUCLEOTIDE SEQUENCE [LARGE SCALE GENOMIC DNA]</scope>
    <source>
        <strain evidence="3 4">KSM-K16</strain>
    </source>
</reference>